<organism evidence="1 2">
    <name type="scientific">Propionigenium maris DSM 9537</name>
    <dbReference type="NCBI Taxonomy" id="1123000"/>
    <lineage>
        <taxon>Bacteria</taxon>
        <taxon>Fusobacteriati</taxon>
        <taxon>Fusobacteriota</taxon>
        <taxon>Fusobacteriia</taxon>
        <taxon>Fusobacteriales</taxon>
        <taxon>Fusobacteriaceae</taxon>
        <taxon>Propionigenium</taxon>
    </lineage>
</organism>
<reference evidence="1" key="1">
    <citation type="submission" date="2022-12" db="EMBL/GenBank/DDBJ databases">
        <title>Reference genome sequencing for broad-spectrum identification of bacterial and archaeal isolates by mass spectrometry.</title>
        <authorList>
            <person name="Sekiguchi Y."/>
            <person name="Tourlousse D.M."/>
        </authorList>
    </citation>
    <scope>NUCLEOTIDE SEQUENCE</scope>
    <source>
        <strain evidence="1">10succ1</strain>
    </source>
</reference>
<accession>A0A9W6GK47</accession>
<proteinExistence type="predicted"/>
<dbReference type="Proteomes" id="UP001144471">
    <property type="component" value="Unassembled WGS sequence"/>
</dbReference>
<name>A0A9W6GK47_9FUSO</name>
<protein>
    <submittedName>
        <fullName evidence="1">Uncharacterized protein</fullName>
    </submittedName>
</protein>
<gene>
    <name evidence="1" type="ORF">PM10SUCC1_11440</name>
</gene>
<comment type="caution">
    <text evidence="1">The sequence shown here is derived from an EMBL/GenBank/DDBJ whole genome shotgun (WGS) entry which is preliminary data.</text>
</comment>
<dbReference type="AlphaFoldDB" id="A0A9W6GK47"/>
<evidence type="ECO:0000313" key="2">
    <source>
        <dbReference type="Proteomes" id="UP001144471"/>
    </source>
</evidence>
<sequence>MKKKTLRSSFNCGVAEVKRSMDTMEYTPALTELLNLKTSRGRSSNISKRVPSHKMVVPPNLCYPSNPEGIPMFI</sequence>
<dbReference type="RefSeq" id="WP_281834220.1">
    <property type="nucleotide sequence ID" value="NZ_BSDY01000004.1"/>
</dbReference>
<evidence type="ECO:0000313" key="1">
    <source>
        <dbReference type="EMBL" id="GLI55630.1"/>
    </source>
</evidence>
<dbReference type="EMBL" id="BSDY01000004">
    <property type="protein sequence ID" value="GLI55630.1"/>
    <property type="molecule type" value="Genomic_DNA"/>
</dbReference>
<keyword evidence="2" id="KW-1185">Reference proteome</keyword>